<keyword evidence="6" id="KW-1185">Reference proteome</keyword>
<dbReference type="PROSITE" id="PS50949">
    <property type="entry name" value="HTH_GNTR"/>
    <property type="match status" value="1"/>
</dbReference>
<evidence type="ECO:0000256" key="1">
    <source>
        <dbReference type="ARBA" id="ARBA00023015"/>
    </source>
</evidence>
<dbReference type="Pfam" id="PF00392">
    <property type="entry name" value="GntR"/>
    <property type="match status" value="1"/>
</dbReference>
<dbReference type="OrthoDB" id="9815654at2"/>
<gene>
    <name evidence="5" type="ORF">NA8A_00910</name>
</gene>
<dbReference type="PATRIC" id="fig|1231190.3.peg.195"/>
<keyword evidence="1" id="KW-0805">Transcription regulation</keyword>
<dbReference type="EMBL" id="AMSI01000001">
    <property type="protein sequence ID" value="EKF44258.1"/>
    <property type="molecule type" value="Genomic_DNA"/>
</dbReference>
<sequence>MSRQPRLAPETENETKAWVRPIVKESLSNQAYSELRSALMRGRLKPGDQLPLRPISARFGISATPMREALTRLVVERALMLDARGTVTVPQLTRDQLLEIRSIRVDLEGRCAEKAAICATEEQINGLEQIHAGIAAAQREEDFLAAVDLNTQFHLELCRIADLPVTYEIVEGLWVRCGPILTHLYDSGVPEGWDPHPHVRIIAALRAKEPEEARSAMQYDIENGGQGLLDYVSS</sequence>
<dbReference type="PANTHER" id="PTHR43537:SF39">
    <property type="entry name" value="HTH-TYPE TRANSCRIPTIONAL REGULATOR MCBR"/>
    <property type="match status" value="1"/>
</dbReference>
<comment type="caution">
    <text evidence="5">The sequence shown here is derived from an EMBL/GenBank/DDBJ whole genome shotgun (WGS) entry which is preliminary data.</text>
</comment>
<dbReference type="GO" id="GO:0003700">
    <property type="term" value="F:DNA-binding transcription factor activity"/>
    <property type="evidence" value="ECO:0007669"/>
    <property type="project" value="InterPro"/>
</dbReference>
<dbReference type="Gene3D" id="1.10.10.10">
    <property type="entry name" value="Winged helix-like DNA-binding domain superfamily/Winged helix DNA-binding domain"/>
    <property type="match status" value="1"/>
</dbReference>
<dbReference type="InterPro" id="IPR000524">
    <property type="entry name" value="Tscrpt_reg_HTH_GntR"/>
</dbReference>
<organism evidence="5 6">
    <name type="scientific">Nitratireductor indicus C115</name>
    <dbReference type="NCBI Taxonomy" id="1231190"/>
    <lineage>
        <taxon>Bacteria</taxon>
        <taxon>Pseudomonadati</taxon>
        <taxon>Pseudomonadota</taxon>
        <taxon>Alphaproteobacteria</taxon>
        <taxon>Hyphomicrobiales</taxon>
        <taxon>Phyllobacteriaceae</taxon>
        <taxon>Nitratireductor</taxon>
    </lineage>
</organism>
<keyword evidence="3" id="KW-0804">Transcription</keyword>
<dbReference type="SMART" id="SM00345">
    <property type="entry name" value="HTH_GNTR"/>
    <property type="match status" value="1"/>
</dbReference>
<dbReference type="InterPro" id="IPR036390">
    <property type="entry name" value="WH_DNA-bd_sf"/>
</dbReference>
<evidence type="ECO:0000256" key="3">
    <source>
        <dbReference type="ARBA" id="ARBA00023163"/>
    </source>
</evidence>
<dbReference type="Gene3D" id="1.20.120.530">
    <property type="entry name" value="GntR ligand-binding domain-like"/>
    <property type="match status" value="1"/>
</dbReference>
<feature type="domain" description="HTH gntR-type" evidence="4">
    <location>
        <begin position="25"/>
        <end position="91"/>
    </location>
</feature>
<proteinExistence type="predicted"/>
<dbReference type="InterPro" id="IPR011711">
    <property type="entry name" value="GntR_C"/>
</dbReference>
<evidence type="ECO:0000256" key="2">
    <source>
        <dbReference type="ARBA" id="ARBA00023125"/>
    </source>
</evidence>
<keyword evidence="2" id="KW-0238">DNA-binding</keyword>
<dbReference type="eggNOG" id="COG1802">
    <property type="taxonomic scope" value="Bacteria"/>
</dbReference>
<evidence type="ECO:0000313" key="5">
    <source>
        <dbReference type="EMBL" id="EKF44258.1"/>
    </source>
</evidence>
<dbReference type="SMART" id="SM00895">
    <property type="entry name" value="FCD"/>
    <property type="match status" value="1"/>
</dbReference>
<dbReference type="Pfam" id="PF07729">
    <property type="entry name" value="FCD"/>
    <property type="match status" value="1"/>
</dbReference>
<dbReference type="GO" id="GO:0003677">
    <property type="term" value="F:DNA binding"/>
    <property type="evidence" value="ECO:0007669"/>
    <property type="project" value="UniProtKB-KW"/>
</dbReference>
<reference evidence="5 6" key="1">
    <citation type="journal article" date="2012" name="J. Bacteriol.">
        <title>Genome Sequence of Nitratireductor indicus Type Strain C115.</title>
        <authorList>
            <person name="Lai Q."/>
            <person name="Li G."/>
            <person name="Yu Z."/>
            <person name="Shao Z."/>
        </authorList>
    </citation>
    <scope>NUCLEOTIDE SEQUENCE [LARGE SCALE GENOMIC DNA]</scope>
    <source>
        <strain evidence="5 6">C115</strain>
    </source>
</reference>
<dbReference type="SUPFAM" id="SSF48008">
    <property type="entry name" value="GntR ligand-binding domain-like"/>
    <property type="match status" value="1"/>
</dbReference>
<dbReference type="SUPFAM" id="SSF46785">
    <property type="entry name" value="Winged helix' DNA-binding domain"/>
    <property type="match status" value="1"/>
</dbReference>
<dbReference type="InterPro" id="IPR036388">
    <property type="entry name" value="WH-like_DNA-bd_sf"/>
</dbReference>
<dbReference type="Proteomes" id="UP000007374">
    <property type="component" value="Unassembled WGS sequence"/>
</dbReference>
<accession>K2N9M6</accession>
<dbReference type="InterPro" id="IPR008920">
    <property type="entry name" value="TF_FadR/GntR_C"/>
</dbReference>
<dbReference type="AlphaFoldDB" id="K2N9M6"/>
<dbReference type="PANTHER" id="PTHR43537">
    <property type="entry name" value="TRANSCRIPTIONAL REGULATOR, GNTR FAMILY"/>
    <property type="match status" value="1"/>
</dbReference>
<dbReference type="STRING" id="721133.SAMN05216176_102183"/>
<protein>
    <submittedName>
        <fullName evidence="5">GntR family regulatory protein</fullName>
    </submittedName>
</protein>
<evidence type="ECO:0000313" key="6">
    <source>
        <dbReference type="Proteomes" id="UP000007374"/>
    </source>
</evidence>
<evidence type="ECO:0000259" key="4">
    <source>
        <dbReference type="PROSITE" id="PS50949"/>
    </source>
</evidence>
<name>K2N9M6_9HYPH</name>
<dbReference type="RefSeq" id="WP_009449337.1">
    <property type="nucleotide sequence ID" value="NZ_AMSI01000001.1"/>
</dbReference>